<dbReference type="RefSeq" id="WP_197968059.1">
    <property type="nucleotide sequence ID" value="NZ_JACEGD010000026.1"/>
</dbReference>
<dbReference type="InterPro" id="IPR036291">
    <property type="entry name" value="NAD(P)-bd_dom_sf"/>
</dbReference>
<keyword evidence="5 7" id="KW-1133">Transmembrane helix</keyword>
<evidence type="ECO:0000256" key="5">
    <source>
        <dbReference type="ARBA" id="ARBA00022989"/>
    </source>
</evidence>
<keyword evidence="6 7" id="KW-0472">Membrane</keyword>
<feature type="transmembrane region" description="Helical" evidence="7">
    <location>
        <begin position="31"/>
        <end position="48"/>
    </location>
</feature>
<organism evidence="10 11">
    <name type="scientific">Bradyrhizobium diversitatis</name>
    <dbReference type="NCBI Taxonomy" id="2755406"/>
    <lineage>
        <taxon>Bacteria</taxon>
        <taxon>Pseudomonadati</taxon>
        <taxon>Pseudomonadota</taxon>
        <taxon>Alphaproteobacteria</taxon>
        <taxon>Hyphomicrobiales</taxon>
        <taxon>Nitrobacteraceae</taxon>
        <taxon>Bradyrhizobium</taxon>
    </lineage>
</organism>
<evidence type="ECO:0000259" key="8">
    <source>
        <dbReference type="Pfam" id="PF00999"/>
    </source>
</evidence>
<dbReference type="SUPFAM" id="SSF51735">
    <property type="entry name" value="NAD(P)-binding Rossmann-fold domains"/>
    <property type="match status" value="1"/>
</dbReference>
<name>A0ABS0P911_9BRAD</name>
<keyword evidence="4 7" id="KW-0812">Transmembrane</keyword>
<dbReference type="Pfam" id="PF02254">
    <property type="entry name" value="TrkA_N"/>
    <property type="match status" value="1"/>
</dbReference>
<feature type="transmembrane region" description="Helical" evidence="7">
    <location>
        <begin position="6"/>
        <end position="24"/>
    </location>
</feature>
<feature type="transmembrane region" description="Helical" evidence="7">
    <location>
        <begin position="150"/>
        <end position="168"/>
    </location>
</feature>
<feature type="transmembrane region" description="Helical" evidence="7">
    <location>
        <begin position="180"/>
        <end position="202"/>
    </location>
</feature>
<dbReference type="PANTHER" id="PTHR42751">
    <property type="entry name" value="SODIUM/HYDROGEN EXCHANGER FAMILY/TRKA DOMAIN PROTEIN"/>
    <property type="match status" value="1"/>
</dbReference>
<evidence type="ECO:0000256" key="1">
    <source>
        <dbReference type="ARBA" id="ARBA00004141"/>
    </source>
</evidence>
<evidence type="ECO:0000256" key="3">
    <source>
        <dbReference type="ARBA" id="ARBA00022448"/>
    </source>
</evidence>
<evidence type="ECO:0000313" key="11">
    <source>
        <dbReference type="Proteomes" id="UP001194539"/>
    </source>
</evidence>
<dbReference type="Proteomes" id="UP001194539">
    <property type="component" value="Unassembled WGS sequence"/>
</dbReference>
<evidence type="ECO:0000313" key="10">
    <source>
        <dbReference type="EMBL" id="MBH5389788.1"/>
    </source>
</evidence>
<keyword evidence="11" id="KW-1185">Reference proteome</keyword>
<evidence type="ECO:0000256" key="6">
    <source>
        <dbReference type="ARBA" id="ARBA00023136"/>
    </source>
</evidence>
<keyword evidence="3" id="KW-0813">Transport</keyword>
<evidence type="ECO:0000256" key="7">
    <source>
        <dbReference type="SAM" id="Phobius"/>
    </source>
</evidence>
<sequence>MHELIRDITLSILFAWMLGLLAHFSRQPLILAYLIAGFCIGPFGAGWVHSQESISVISELGLIFMLFMIGLEIDLKKIVRAGRVILFAAGSQLLGGCLLGVLFFVGIGLSIGGGHFDAVYLCVACALSSTVIIVKVLYEKRELDTLPGRITLGVLVLQDIFAILFLAVQPSLANLQVTVILLSIGRVAVLVAAALLVSRYVLPRLFHQIARRPELILLGALAWCFLVAEMAERLSLSREMGALIAGVSLSTFPYALDVTAKVTTLRDFFITLFFVALGMTIPVPGLSVIGLALMIAAFTVASRLVTTFTPLYLMKQGLRASLLPALNLAQISEFSLVVIQTGIADHHIAAETANAASFAFVVLAVLSTFVMTRSDEITRWAIGPLKRIGLRDLDHGNGHAEDGHEGGHGEARRVVILGFFRAASALLAEIERQAPVLLEQITVVDFNPNVYQTLLSRGLHVIYGDISNVDTLLHAGIGKSEMIILSVPDSLLKGATNEKLVRHVRALNPTALIVATADLLADVGALYEAGASYVTVTRLSDAHELFTVIEAAQAGLLADKRAELDQRLGERREVLP</sequence>
<dbReference type="PANTHER" id="PTHR42751:SF3">
    <property type="entry name" value="SODIUM_GLUTAMATE SYMPORTER"/>
    <property type="match status" value="1"/>
</dbReference>
<dbReference type="Gene3D" id="1.20.1530.20">
    <property type="match status" value="1"/>
</dbReference>
<feature type="transmembrane region" description="Helical" evidence="7">
    <location>
        <begin position="268"/>
        <end position="285"/>
    </location>
</feature>
<feature type="domain" description="Cation/H+ exchanger transmembrane" evidence="8">
    <location>
        <begin position="12"/>
        <end position="367"/>
    </location>
</feature>
<feature type="transmembrane region" description="Helical" evidence="7">
    <location>
        <begin position="85"/>
        <end position="112"/>
    </location>
</feature>
<dbReference type="InterPro" id="IPR003148">
    <property type="entry name" value="RCK_N"/>
</dbReference>
<gene>
    <name evidence="10" type="ORF">H1B27_26395</name>
</gene>
<protein>
    <submittedName>
        <fullName evidence="10">Cation:proton antiporter</fullName>
    </submittedName>
</protein>
<evidence type="ECO:0000256" key="4">
    <source>
        <dbReference type="ARBA" id="ARBA00022692"/>
    </source>
</evidence>
<dbReference type="Gene3D" id="3.40.50.720">
    <property type="entry name" value="NAD(P)-binding Rossmann-like Domain"/>
    <property type="match status" value="1"/>
</dbReference>
<feature type="domain" description="RCK N-terminal" evidence="9">
    <location>
        <begin position="414"/>
        <end position="535"/>
    </location>
</feature>
<dbReference type="InterPro" id="IPR006153">
    <property type="entry name" value="Cation/H_exchanger_TM"/>
</dbReference>
<comment type="similarity">
    <text evidence="2">Belongs to the monovalent cation:proton antiporter 2 (CPA2) transporter (TC 2.A.37) family.</text>
</comment>
<feature type="transmembrane region" description="Helical" evidence="7">
    <location>
        <begin position="54"/>
        <end position="73"/>
    </location>
</feature>
<evidence type="ECO:0000256" key="2">
    <source>
        <dbReference type="ARBA" id="ARBA00005551"/>
    </source>
</evidence>
<feature type="transmembrane region" description="Helical" evidence="7">
    <location>
        <begin position="118"/>
        <end position="138"/>
    </location>
</feature>
<reference evidence="10 11" key="1">
    <citation type="submission" date="2020-07" db="EMBL/GenBank/DDBJ databases">
        <title>Bradyrhizobium diversity isolated from nodules of indigenous legumes of Western Australia.</title>
        <authorList>
            <person name="Klepa M.S."/>
        </authorList>
    </citation>
    <scope>NUCLEOTIDE SEQUENCE [LARGE SCALE GENOMIC DNA]</scope>
    <source>
        <strain evidence="10 11">CNPSo 4019</strain>
    </source>
</reference>
<proteinExistence type="inferred from homology"/>
<feature type="transmembrane region" description="Helical" evidence="7">
    <location>
        <begin position="355"/>
        <end position="372"/>
    </location>
</feature>
<feature type="transmembrane region" description="Helical" evidence="7">
    <location>
        <begin position="214"/>
        <end position="234"/>
    </location>
</feature>
<dbReference type="EMBL" id="JACEGD010000026">
    <property type="protein sequence ID" value="MBH5389788.1"/>
    <property type="molecule type" value="Genomic_DNA"/>
</dbReference>
<dbReference type="InterPro" id="IPR038770">
    <property type="entry name" value="Na+/solute_symporter_sf"/>
</dbReference>
<comment type="caution">
    <text evidence="10">The sequence shown here is derived from an EMBL/GenBank/DDBJ whole genome shotgun (WGS) entry which is preliminary data.</text>
</comment>
<feature type="transmembrane region" description="Helical" evidence="7">
    <location>
        <begin position="325"/>
        <end position="343"/>
    </location>
</feature>
<dbReference type="Pfam" id="PF00999">
    <property type="entry name" value="Na_H_Exchanger"/>
    <property type="match status" value="1"/>
</dbReference>
<accession>A0ABS0P911</accession>
<evidence type="ECO:0000259" key="9">
    <source>
        <dbReference type="Pfam" id="PF02254"/>
    </source>
</evidence>
<comment type="subcellular location">
    <subcellularLocation>
        <location evidence="1">Membrane</location>
        <topology evidence="1">Multi-pass membrane protein</topology>
    </subcellularLocation>
</comment>